<proteinExistence type="predicted"/>
<dbReference type="PANTHER" id="PTHR35368">
    <property type="entry name" value="HYDROPEROXIDE REDUCTASE"/>
    <property type="match status" value="1"/>
</dbReference>
<dbReference type="PANTHER" id="PTHR35368:SF1">
    <property type="entry name" value="HYDROPEROXIDE REDUCTASE"/>
    <property type="match status" value="1"/>
</dbReference>
<dbReference type="EC" id="1.11.1.-" evidence="1"/>
<comment type="caution">
    <text evidence="1">The sequence shown here is derived from an EMBL/GenBank/DDBJ whole genome shotgun (WGS) entry which is preliminary data.</text>
</comment>
<sequence length="173" mass="18004">MTAEAGHTLNDVAIEAVGSLVEAIRQDDDKAKTTWAAHVTWTGGFRSEARVRGFDATPSDEPAALGGGDTAANPVEQLLSALGNCLAVGYAANATVAGITLDRLTVDLKGDIDLKVFLGLAEGHAGFGSITARVRIDSPAPRAELEELHRRVVATSPVGHTLRSAVPVDVELI</sequence>
<evidence type="ECO:0000313" key="1">
    <source>
        <dbReference type="EMBL" id="MFC5060373.1"/>
    </source>
</evidence>
<gene>
    <name evidence="1" type="ORF">ACFPFM_42245</name>
</gene>
<organism evidence="1 2">
    <name type="scientific">Saccharothrix xinjiangensis</name>
    <dbReference type="NCBI Taxonomy" id="204798"/>
    <lineage>
        <taxon>Bacteria</taxon>
        <taxon>Bacillati</taxon>
        <taxon>Actinomycetota</taxon>
        <taxon>Actinomycetes</taxon>
        <taxon>Pseudonocardiales</taxon>
        <taxon>Pseudonocardiaceae</taxon>
        <taxon>Saccharothrix</taxon>
    </lineage>
</organism>
<protein>
    <submittedName>
        <fullName evidence="1">OsmC family protein</fullName>
        <ecNumber evidence="1">1.11.1.-</ecNumber>
    </submittedName>
</protein>
<dbReference type="Proteomes" id="UP001595833">
    <property type="component" value="Unassembled WGS sequence"/>
</dbReference>
<dbReference type="SUPFAM" id="SSF82784">
    <property type="entry name" value="OsmC-like"/>
    <property type="match status" value="1"/>
</dbReference>
<keyword evidence="2" id="KW-1185">Reference proteome</keyword>
<dbReference type="InterPro" id="IPR015946">
    <property type="entry name" value="KH_dom-like_a/b"/>
</dbReference>
<dbReference type="InterPro" id="IPR036102">
    <property type="entry name" value="OsmC/Ohrsf"/>
</dbReference>
<dbReference type="Pfam" id="PF02566">
    <property type="entry name" value="OsmC"/>
    <property type="match status" value="1"/>
</dbReference>
<keyword evidence="1" id="KW-0575">Peroxidase</keyword>
<dbReference type="RefSeq" id="WP_344037343.1">
    <property type="nucleotide sequence ID" value="NZ_BAAAKE010000007.1"/>
</dbReference>
<dbReference type="EMBL" id="JBHSJB010000053">
    <property type="protein sequence ID" value="MFC5060373.1"/>
    <property type="molecule type" value="Genomic_DNA"/>
</dbReference>
<name>A0ABV9YDP5_9PSEU</name>
<dbReference type="Gene3D" id="3.30.300.20">
    <property type="match status" value="1"/>
</dbReference>
<keyword evidence="1" id="KW-0560">Oxidoreductase</keyword>
<reference evidence="2" key="1">
    <citation type="journal article" date="2019" name="Int. J. Syst. Evol. Microbiol.">
        <title>The Global Catalogue of Microorganisms (GCM) 10K type strain sequencing project: providing services to taxonomists for standard genome sequencing and annotation.</title>
        <authorList>
            <consortium name="The Broad Institute Genomics Platform"/>
            <consortium name="The Broad Institute Genome Sequencing Center for Infectious Disease"/>
            <person name="Wu L."/>
            <person name="Ma J."/>
        </authorList>
    </citation>
    <scope>NUCLEOTIDE SEQUENCE [LARGE SCALE GENOMIC DNA]</scope>
    <source>
        <strain evidence="2">KCTC 12848</strain>
    </source>
</reference>
<dbReference type="InterPro" id="IPR052924">
    <property type="entry name" value="OsmC/Ohr_hydroprdx_reductase"/>
</dbReference>
<dbReference type="GO" id="GO:0004601">
    <property type="term" value="F:peroxidase activity"/>
    <property type="evidence" value="ECO:0007669"/>
    <property type="project" value="UniProtKB-KW"/>
</dbReference>
<dbReference type="InterPro" id="IPR003718">
    <property type="entry name" value="OsmC/Ohr_fam"/>
</dbReference>
<evidence type="ECO:0000313" key="2">
    <source>
        <dbReference type="Proteomes" id="UP001595833"/>
    </source>
</evidence>
<accession>A0ABV9YDP5</accession>